<comment type="caution">
    <text evidence="1">The sequence shown here is derived from an EMBL/GenBank/DDBJ whole genome shotgun (WGS) entry which is preliminary data.</text>
</comment>
<accession>A0A0J7KR79</accession>
<dbReference type="EMBL" id="LBMM01004062">
    <property type="protein sequence ID" value="KMQ92848.1"/>
    <property type="molecule type" value="Genomic_DNA"/>
</dbReference>
<proteinExistence type="predicted"/>
<evidence type="ECO:0000313" key="1">
    <source>
        <dbReference type="EMBL" id="KMQ92848.1"/>
    </source>
</evidence>
<dbReference type="AlphaFoldDB" id="A0A0J7KR79"/>
<evidence type="ECO:0000313" key="2">
    <source>
        <dbReference type="Proteomes" id="UP000036403"/>
    </source>
</evidence>
<name>A0A0J7KR79_LASNI</name>
<organism evidence="1 2">
    <name type="scientific">Lasius niger</name>
    <name type="common">Black garden ant</name>
    <dbReference type="NCBI Taxonomy" id="67767"/>
    <lineage>
        <taxon>Eukaryota</taxon>
        <taxon>Metazoa</taxon>
        <taxon>Ecdysozoa</taxon>
        <taxon>Arthropoda</taxon>
        <taxon>Hexapoda</taxon>
        <taxon>Insecta</taxon>
        <taxon>Pterygota</taxon>
        <taxon>Neoptera</taxon>
        <taxon>Endopterygota</taxon>
        <taxon>Hymenoptera</taxon>
        <taxon>Apocrita</taxon>
        <taxon>Aculeata</taxon>
        <taxon>Formicoidea</taxon>
        <taxon>Formicidae</taxon>
        <taxon>Formicinae</taxon>
        <taxon>Lasius</taxon>
        <taxon>Lasius</taxon>
    </lineage>
</organism>
<dbReference type="PaxDb" id="67767-A0A0J7KR79"/>
<protein>
    <submittedName>
        <fullName evidence="1">Uncharacterized protein</fullName>
    </submittedName>
</protein>
<dbReference type="Proteomes" id="UP000036403">
    <property type="component" value="Unassembled WGS sequence"/>
</dbReference>
<gene>
    <name evidence="1" type="ORF">RF55_7112</name>
</gene>
<keyword evidence="2" id="KW-1185">Reference proteome</keyword>
<reference evidence="1 2" key="1">
    <citation type="submission" date="2015-04" db="EMBL/GenBank/DDBJ databases">
        <title>Lasius niger genome sequencing.</title>
        <authorList>
            <person name="Konorov E.A."/>
            <person name="Nikitin M.A."/>
            <person name="Kirill M.V."/>
            <person name="Chang P."/>
        </authorList>
    </citation>
    <scope>NUCLEOTIDE SEQUENCE [LARGE SCALE GENOMIC DNA]</scope>
    <source>
        <tissue evidence="1">Whole</tissue>
    </source>
</reference>
<sequence>MDCGKGKLSPENFDGNGYRKKSIRNIAGNNSMRRGFKKECLKLLVIDRTGAYGKCVFKDRMGGVFLDIRGLNFSGIG</sequence>